<accession>A0ABD5WIH1</accession>
<feature type="domain" description="AAA+ ATPase" evidence="2">
    <location>
        <begin position="280"/>
        <end position="454"/>
    </location>
</feature>
<keyword evidence="4" id="KW-1185">Reference proteome</keyword>
<dbReference type="Proteomes" id="UP001596407">
    <property type="component" value="Unassembled WGS sequence"/>
</dbReference>
<dbReference type="PANTHER" id="PTHR37291:SF1">
    <property type="entry name" value="TYPE IV METHYL-DIRECTED RESTRICTION ENZYME ECOKMCRB SUBUNIT"/>
    <property type="match status" value="1"/>
</dbReference>
<dbReference type="EMBL" id="JBHSZH010000005">
    <property type="protein sequence ID" value="MFC7080314.1"/>
    <property type="molecule type" value="Genomic_DNA"/>
</dbReference>
<comment type="caution">
    <text evidence="3">The sequence shown here is derived from an EMBL/GenBank/DDBJ whole genome shotgun (WGS) entry which is preliminary data.</text>
</comment>
<dbReference type="InterPro" id="IPR003593">
    <property type="entry name" value="AAA+_ATPase"/>
</dbReference>
<name>A0ABD5WIH1_9EURY</name>
<sequence length="593" mass="66353">MGRGWGSLDDSGDYFVVLAGYNEEKDVFALWDADLRREFSYSETVQIKEKTLDGAVENGIETQIRDLKKRPEKEVAIAATPDSLREAIVRRARREHVRSLADEHLPDDWNDSPSKHYQIEEVVLRFLLDDREDLTTEERRLLVQQSVADDLNVNLSTIQDKCGRKLYRDEDGTDYHPDYFDSDLEAIEGDWEASDDPWQGWDAGEADASTADAATLEATDASGMDDTAAKTDSEPDWGSWDLPRDAFETVEGPPTAERLHFPAEDDEPPVTHQIHDALRSGKHVVLTGPPGSGKTELAEVVCDHYVGDDYELATATDDWTTFDTIGGYRQQRDDGRLEFEPGVFLRRFLDPGLRKADAEPEPENEWLVIDELNRADIDKAFGSLFSALTGNNVTLPFDTEGGSVTLHGDPDDDPPVTDHDYYVPDDWRLLATMNTDDKSSLYRLSYAFMRRFAFVSVPVPTEADEISPELVGEYFDHWDTELPDEDAIGADGDDLETRLRDDLADIWSAVQAVRPVGPALVEDVLNHAVQTMEARGVVEYGPAVAAHVLPQLDGVRGDEIDDLLGEMETVEGFDRASAERFAEDFLDADLSDE</sequence>
<evidence type="ECO:0000256" key="1">
    <source>
        <dbReference type="SAM" id="MobiDB-lite"/>
    </source>
</evidence>
<protein>
    <submittedName>
        <fullName evidence="3">AAA family ATPase</fullName>
    </submittedName>
</protein>
<reference evidence="3 4" key="1">
    <citation type="journal article" date="2019" name="Int. J. Syst. Evol. Microbiol.">
        <title>The Global Catalogue of Microorganisms (GCM) 10K type strain sequencing project: providing services to taxonomists for standard genome sequencing and annotation.</title>
        <authorList>
            <consortium name="The Broad Institute Genomics Platform"/>
            <consortium name="The Broad Institute Genome Sequencing Center for Infectious Disease"/>
            <person name="Wu L."/>
            <person name="Ma J."/>
        </authorList>
    </citation>
    <scope>NUCLEOTIDE SEQUENCE [LARGE SCALE GENOMIC DNA]</scope>
    <source>
        <strain evidence="3 4">DT72</strain>
    </source>
</reference>
<dbReference type="SUPFAM" id="SSF52540">
    <property type="entry name" value="P-loop containing nucleoside triphosphate hydrolases"/>
    <property type="match status" value="1"/>
</dbReference>
<dbReference type="InterPro" id="IPR011704">
    <property type="entry name" value="ATPase_dyneun-rel_AAA"/>
</dbReference>
<dbReference type="RefSeq" id="WP_382209607.1">
    <property type="nucleotide sequence ID" value="NZ_JBHSZH010000005.1"/>
</dbReference>
<dbReference type="InterPro" id="IPR027417">
    <property type="entry name" value="P-loop_NTPase"/>
</dbReference>
<dbReference type="PANTHER" id="PTHR37291">
    <property type="entry name" value="5-METHYLCYTOSINE-SPECIFIC RESTRICTION ENZYME B"/>
    <property type="match status" value="1"/>
</dbReference>
<evidence type="ECO:0000259" key="2">
    <source>
        <dbReference type="SMART" id="SM00382"/>
    </source>
</evidence>
<organism evidence="3 4">
    <name type="scientific">Halorussus caseinilyticus</name>
    <dbReference type="NCBI Taxonomy" id="3034025"/>
    <lineage>
        <taxon>Archaea</taxon>
        <taxon>Methanobacteriati</taxon>
        <taxon>Methanobacteriota</taxon>
        <taxon>Stenosarchaea group</taxon>
        <taxon>Halobacteria</taxon>
        <taxon>Halobacteriales</taxon>
        <taxon>Haladaptataceae</taxon>
        <taxon>Halorussus</taxon>
    </lineage>
</organism>
<feature type="region of interest" description="Disordered" evidence="1">
    <location>
        <begin position="218"/>
        <end position="240"/>
    </location>
</feature>
<dbReference type="Pfam" id="PF07728">
    <property type="entry name" value="AAA_5"/>
    <property type="match status" value="1"/>
</dbReference>
<dbReference type="InterPro" id="IPR052934">
    <property type="entry name" value="Methyl-DNA_Rec/Restrict_Enz"/>
</dbReference>
<dbReference type="Gene3D" id="3.40.50.300">
    <property type="entry name" value="P-loop containing nucleotide triphosphate hydrolases"/>
    <property type="match status" value="1"/>
</dbReference>
<evidence type="ECO:0000313" key="3">
    <source>
        <dbReference type="EMBL" id="MFC7080314.1"/>
    </source>
</evidence>
<dbReference type="SMART" id="SM00382">
    <property type="entry name" value="AAA"/>
    <property type="match status" value="1"/>
</dbReference>
<dbReference type="Pfam" id="PF20296">
    <property type="entry name" value="MTaX1"/>
    <property type="match status" value="1"/>
</dbReference>
<dbReference type="InterPro" id="IPR046894">
    <property type="entry name" value="MTaX1"/>
</dbReference>
<dbReference type="AlphaFoldDB" id="A0ABD5WIH1"/>
<evidence type="ECO:0000313" key="4">
    <source>
        <dbReference type="Proteomes" id="UP001596407"/>
    </source>
</evidence>
<gene>
    <name evidence="3" type="ORF">ACFQJ6_09505</name>
</gene>
<proteinExistence type="predicted"/>